<gene>
    <name evidence="2" type="ORF">ACFSKW_47745</name>
</gene>
<protein>
    <submittedName>
        <fullName evidence="2">Uncharacterized protein</fullName>
    </submittedName>
</protein>
<comment type="caution">
    <text evidence="2">The sequence shown here is derived from an EMBL/GenBank/DDBJ whole genome shotgun (WGS) entry which is preliminary data.</text>
</comment>
<feature type="transmembrane region" description="Helical" evidence="1">
    <location>
        <begin position="27"/>
        <end position="48"/>
    </location>
</feature>
<dbReference type="Proteomes" id="UP001597368">
    <property type="component" value="Unassembled WGS sequence"/>
</dbReference>
<evidence type="ECO:0000313" key="2">
    <source>
        <dbReference type="EMBL" id="MFD1939181.1"/>
    </source>
</evidence>
<dbReference type="RefSeq" id="WP_379581263.1">
    <property type="nucleotide sequence ID" value="NZ_JBHUFV010000080.1"/>
</dbReference>
<reference evidence="3" key="1">
    <citation type="journal article" date="2019" name="Int. J. Syst. Evol. Microbiol.">
        <title>The Global Catalogue of Microorganisms (GCM) 10K type strain sequencing project: providing services to taxonomists for standard genome sequencing and annotation.</title>
        <authorList>
            <consortium name="The Broad Institute Genomics Platform"/>
            <consortium name="The Broad Institute Genome Sequencing Center for Infectious Disease"/>
            <person name="Wu L."/>
            <person name="Ma J."/>
        </authorList>
    </citation>
    <scope>NUCLEOTIDE SEQUENCE [LARGE SCALE GENOMIC DNA]</scope>
    <source>
        <strain evidence="3">ICMP 6774ER</strain>
    </source>
</reference>
<organism evidence="2 3">
    <name type="scientific">Nonomuraea mangrovi</name>
    <dbReference type="NCBI Taxonomy" id="2316207"/>
    <lineage>
        <taxon>Bacteria</taxon>
        <taxon>Bacillati</taxon>
        <taxon>Actinomycetota</taxon>
        <taxon>Actinomycetes</taxon>
        <taxon>Streptosporangiales</taxon>
        <taxon>Streptosporangiaceae</taxon>
        <taxon>Nonomuraea</taxon>
    </lineage>
</organism>
<evidence type="ECO:0000256" key="1">
    <source>
        <dbReference type="SAM" id="Phobius"/>
    </source>
</evidence>
<proteinExistence type="predicted"/>
<keyword evidence="3" id="KW-1185">Reference proteome</keyword>
<keyword evidence="1" id="KW-0812">Transmembrane</keyword>
<name>A0ABW4TBT4_9ACTN</name>
<dbReference type="EMBL" id="JBHUFV010000080">
    <property type="protein sequence ID" value="MFD1939181.1"/>
    <property type="molecule type" value="Genomic_DNA"/>
</dbReference>
<feature type="transmembrane region" description="Helical" evidence="1">
    <location>
        <begin position="125"/>
        <end position="149"/>
    </location>
</feature>
<accession>A0ABW4TBT4</accession>
<keyword evidence="1" id="KW-1133">Transmembrane helix</keyword>
<feature type="transmembrane region" description="Helical" evidence="1">
    <location>
        <begin position="98"/>
        <end position="119"/>
    </location>
</feature>
<keyword evidence="1" id="KW-0472">Membrane</keyword>
<sequence length="157" mass="15436">MLPALAVAQAAVPEIARACGGPGRRRVARVALVLASCGASAGALLVPACDGPLITLFTGDEAVRGQVSAVLVITLASTLVEAASAVMGFALTAMKRSGLSLGSLAVGWSLLAVAAGPVVEAWGLAGLWTAMLANNVLLATLQGCGFLSVTGDGPAVK</sequence>
<evidence type="ECO:0000313" key="3">
    <source>
        <dbReference type="Proteomes" id="UP001597368"/>
    </source>
</evidence>
<feature type="transmembrane region" description="Helical" evidence="1">
    <location>
        <begin position="68"/>
        <end position="91"/>
    </location>
</feature>